<dbReference type="EMBL" id="UINC01180962">
    <property type="protein sequence ID" value="SVD90414.1"/>
    <property type="molecule type" value="Genomic_DNA"/>
</dbReference>
<reference evidence="1" key="1">
    <citation type="submission" date="2018-05" db="EMBL/GenBank/DDBJ databases">
        <authorList>
            <person name="Lanie J.A."/>
            <person name="Ng W.-L."/>
            <person name="Kazmierczak K.M."/>
            <person name="Andrzejewski T.M."/>
            <person name="Davidsen T.M."/>
            <person name="Wayne K.J."/>
            <person name="Tettelin H."/>
            <person name="Glass J.I."/>
            <person name="Rusch D."/>
            <person name="Podicherti R."/>
            <person name="Tsui H.-C.T."/>
            <person name="Winkler M.E."/>
        </authorList>
    </citation>
    <scope>NUCLEOTIDE SEQUENCE</scope>
</reference>
<evidence type="ECO:0000313" key="1">
    <source>
        <dbReference type="EMBL" id="SVD90414.1"/>
    </source>
</evidence>
<accession>A0A382Z4I9</accession>
<organism evidence="1">
    <name type="scientific">marine metagenome</name>
    <dbReference type="NCBI Taxonomy" id="408172"/>
    <lineage>
        <taxon>unclassified sequences</taxon>
        <taxon>metagenomes</taxon>
        <taxon>ecological metagenomes</taxon>
    </lineage>
</organism>
<dbReference type="AlphaFoldDB" id="A0A382Z4I9"/>
<sequence length="54" mass="6200">MIKRYLMLLVILLGLSSCESTPRPSFKTMSETELVTYNASLSMDDQIICREEIE</sequence>
<protein>
    <submittedName>
        <fullName evidence="1">Uncharacterized protein</fullName>
    </submittedName>
</protein>
<gene>
    <name evidence="1" type="ORF">METZ01_LOCUS443268</name>
</gene>
<name>A0A382Z4I9_9ZZZZ</name>
<dbReference type="PROSITE" id="PS51257">
    <property type="entry name" value="PROKAR_LIPOPROTEIN"/>
    <property type="match status" value="1"/>
</dbReference>
<proteinExistence type="predicted"/>
<feature type="non-terminal residue" evidence="1">
    <location>
        <position position="54"/>
    </location>
</feature>